<evidence type="ECO:0000256" key="5">
    <source>
        <dbReference type="ARBA" id="ARBA00022989"/>
    </source>
</evidence>
<dbReference type="SUPFAM" id="SSF103473">
    <property type="entry name" value="MFS general substrate transporter"/>
    <property type="match status" value="1"/>
</dbReference>
<evidence type="ECO:0000256" key="6">
    <source>
        <dbReference type="ARBA" id="ARBA00023136"/>
    </source>
</evidence>
<dbReference type="InterPro" id="IPR036259">
    <property type="entry name" value="MFS_trans_sf"/>
</dbReference>
<dbReference type="PANTHER" id="PTHR23517:SF2">
    <property type="entry name" value="MULTIDRUG RESISTANCE PROTEIN MDTH"/>
    <property type="match status" value="1"/>
</dbReference>
<dbReference type="Proteomes" id="UP001597032">
    <property type="component" value="Unassembled WGS sequence"/>
</dbReference>
<reference evidence="10" key="1">
    <citation type="journal article" date="2019" name="Int. J. Syst. Evol. Microbiol.">
        <title>The Global Catalogue of Microorganisms (GCM) 10K type strain sequencing project: providing services to taxonomists for standard genome sequencing and annotation.</title>
        <authorList>
            <consortium name="The Broad Institute Genomics Platform"/>
            <consortium name="The Broad Institute Genome Sequencing Center for Infectious Disease"/>
            <person name="Wu L."/>
            <person name="Ma J."/>
        </authorList>
    </citation>
    <scope>NUCLEOTIDE SEQUENCE [LARGE SCALE GENOMIC DNA]</scope>
    <source>
        <strain evidence="10">CCUG 60022</strain>
    </source>
</reference>
<feature type="domain" description="Major facilitator superfamily (MFS) profile" evidence="8">
    <location>
        <begin position="1"/>
        <end position="429"/>
    </location>
</feature>
<evidence type="ECO:0000256" key="7">
    <source>
        <dbReference type="SAM" id="Phobius"/>
    </source>
</evidence>
<evidence type="ECO:0000313" key="9">
    <source>
        <dbReference type="EMBL" id="MFD0761274.1"/>
    </source>
</evidence>
<feature type="transmembrane region" description="Helical" evidence="7">
    <location>
        <begin position="517"/>
        <end position="535"/>
    </location>
</feature>
<proteinExistence type="predicted"/>
<evidence type="ECO:0000256" key="1">
    <source>
        <dbReference type="ARBA" id="ARBA00004651"/>
    </source>
</evidence>
<feature type="transmembrane region" description="Helical" evidence="7">
    <location>
        <begin position="174"/>
        <end position="198"/>
    </location>
</feature>
<dbReference type="InterPro" id="IPR020846">
    <property type="entry name" value="MFS_dom"/>
</dbReference>
<accession>A0ABW2Z4R5</accession>
<dbReference type="RefSeq" id="WP_372801712.1">
    <property type="nucleotide sequence ID" value="NZ_JBHTIC010000005.1"/>
</dbReference>
<dbReference type="Gene3D" id="1.20.1250.20">
    <property type="entry name" value="MFS general substrate transporter like domains"/>
    <property type="match status" value="2"/>
</dbReference>
<dbReference type="PROSITE" id="PS01023">
    <property type="entry name" value="PTR2_2"/>
    <property type="match status" value="1"/>
</dbReference>
<name>A0ABW2Z4R5_9FLAO</name>
<gene>
    <name evidence="9" type="ORF">ACFQZW_04205</name>
</gene>
<keyword evidence="2" id="KW-0813">Transport</keyword>
<dbReference type="Pfam" id="PF07690">
    <property type="entry name" value="MFS_1"/>
    <property type="match status" value="1"/>
</dbReference>
<feature type="transmembrane region" description="Helical" evidence="7">
    <location>
        <begin position="63"/>
        <end position="82"/>
    </location>
</feature>
<evidence type="ECO:0000259" key="8">
    <source>
        <dbReference type="PROSITE" id="PS50850"/>
    </source>
</evidence>
<feature type="transmembrane region" description="Helical" evidence="7">
    <location>
        <begin position="144"/>
        <end position="162"/>
    </location>
</feature>
<feature type="transmembrane region" description="Helical" evidence="7">
    <location>
        <begin position="290"/>
        <end position="311"/>
    </location>
</feature>
<evidence type="ECO:0000313" key="10">
    <source>
        <dbReference type="Proteomes" id="UP001597032"/>
    </source>
</evidence>
<dbReference type="InterPro" id="IPR011701">
    <property type="entry name" value="MFS"/>
</dbReference>
<keyword evidence="4 7" id="KW-0812">Transmembrane</keyword>
<feature type="transmembrane region" description="Helical" evidence="7">
    <location>
        <begin position="323"/>
        <end position="351"/>
    </location>
</feature>
<keyword evidence="6 7" id="KW-0472">Membrane</keyword>
<dbReference type="InterPro" id="IPR018456">
    <property type="entry name" value="PTR2_symporter_CS"/>
</dbReference>
<evidence type="ECO:0000256" key="3">
    <source>
        <dbReference type="ARBA" id="ARBA00022475"/>
    </source>
</evidence>
<dbReference type="InterPro" id="IPR050171">
    <property type="entry name" value="MFS_Transporters"/>
</dbReference>
<feature type="transmembrane region" description="Helical" evidence="7">
    <location>
        <begin position="111"/>
        <end position="132"/>
    </location>
</feature>
<keyword evidence="3" id="KW-1003">Cell membrane</keyword>
<organism evidence="9 10">
    <name type="scientific">Lutibacter aestuarii</name>
    <dbReference type="NCBI Taxonomy" id="861111"/>
    <lineage>
        <taxon>Bacteria</taxon>
        <taxon>Pseudomonadati</taxon>
        <taxon>Bacteroidota</taxon>
        <taxon>Flavobacteriia</taxon>
        <taxon>Flavobacteriales</taxon>
        <taxon>Flavobacteriaceae</taxon>
        <taxon>Lutibacter</taxon>
    </lineage>
</organism>
<protein>
    <submittedName>
        <fullName evidence="9">MFS transporter</fullName>
    </submittedName>
</protein>
<feature type="transmembrane region" description="Helical" evidence="7">
    <location>
        <begin position="231"/>
        <end position="250"/>
    </location>
</feature>
<keyword evidence="10" id="KW-1185">Reference proteome</keyword>
<dbReference type="PROSITE" id="PS50850">
    <property type="entry name" value="MFS"/>
    <property type="match status" value="1"/>
</dbReference>
<feature type="transmembrane region" description="Helical" evidence="7">
    <location>
        <begin position="31"/>
        <end position="48"/>
    </location>
</feature>
<evidence type="ECO:0000256" key="2">
    <source>
        <dbReference type="ARBA" id="ARBA00022448"/>
    </source>
</evidence>
<dbReference type="PANTHER" id="PTHR23517">
    <property type="entry name" value="RESISTANCE PROTEIN MDTM, PUTATIVE-RELATED-RELATED"/>
    <property type="match status" value="1"/>
</dbReference>
<comment type="subcellular location">
    <subcellularLocation>
        <location evidence="1">Cell membrane</location>
        <topology evidence="1">Multi-pass membrane protein</topology>
    </subcellularLocation>
</comment>
<keyword evidence="5 7" id="KW-1133">Transmembrane helix</keyword>
<feature type="transmembrane region" description="Helical" evidence="7">
    <location>
        <begin position="89"/>
        <end position="105"/>
    </location>
</feature>
<comment type="caution">
    <text evidence="9">The sequence shown here is derived from an EMBL/GenBank/DDBJ whole genome shotgun (WGS) entry which is preliminary data.</text>
</comment>
<dbReference type="EMBL" id="JBHTIC010000005">
    <property type="protein sequence ID" value="MFD0761274.1"/>
    <property type="molecule type" value="Genomic_DNA"/>
</dbReference>
<evidence type="ECO:0000256" key="4">
    <source>
        <dbReference type="ARBA" id="ARBA00022692"/>
    </source>
</evidence>
<sequence>MSTENKSFIQTLGSFNKTFWLGSFMELMERWAWYGFWTLFAMYLVGSTDEGGLGFNHIQKGNIMSDITGLLYLLPIFTGVIADRIGYKLSLIIAYLILIVGYFMMGEVNTYWSMYFVFLFVAIGAAMFKPVASAIITKSTNKSNGTLGFGIFYMMVNIGGFIGPASSSYLRTTYGWKLIFIQAAIVIGINLVFLLLFFKEPEREKVEKDSIGKAIKDSMFKIWEALKDTKLTVLLILMVGFWTMFNQLFYTLPNFITDWVDSSSLSNWINENIPFLANTLTEGGQVKAEWFTNIDALMIVFLQMFVSYFVIKMRHVSAMIRGFIIAAIGVGITFYTNNFIYTIIGTVIFAVGEMTTNPTFSSFIALISPKGKEALYQGTYFLPVAAGNFLTKLISGNLYQKWSDKLTLLQTELGNRNIDMPTVLSPEGFIDKYSNALNMSIDEFKNTFNVKGKTEDIDWNTVKTSIQEFASNNNITVENLTLPFSKNEYFALAEQKLSMNHWEMTNMLWENYNPNKLWYVIVGIGLVTIIALSLYDKMVIKPREKSESNS</sequence>